<evidence type="ECO:0000313" key="5">
    <source>
        <dbReference type="Proteomes" id="UP000015102"/>
    </source>
</evidence>
<dbReference type="SUPFAM" id="SSF50494">
    <property type="entry name" value="Trypsin-like serine proteases"/>
    <property type="match status" value="1"/>
</dbReference>
<comment type="similarity">
    <text evidence="2">Belongs to the peptidase S1 family. CLIP subfamily.</text>
</comment>
<reference evidence="5" key="1">
    <citation type="submission" date="2013-02" db="EMBL/GenBank/DDBJ databases">
        <authorList>
            <person name="Hughes D."/>
        </authorList>
    </citation>
    <scope>NUCLEOTIDE SEQUENCE</scope>
    <source>
        <strain>Durham</strain>
        <strain evidence="5">NC isolate 2 -- Noor lab</strain>
    </source>
</reference>
<dbReference type="PROSITE" id="PS51257">
    <property type="entry name" value="PROKAR_LIPOPROTEIN"/>
    <property type="match status" value="1"/>
</dbReference>
<sequence length="190" mass="21274">MVLKQSNKSILCGGTLIGANIVLTSASCRDSEPLKYQTRTVYKIVLHPKYQKTTLDNDLAVIVTENEFQIDGQNDHISPLCIEFGNLSSLERCVTLGWGNEAIKYHITDSIMHYANTTELDLGYTLHPVNHCAKIDLDPSLVDMGSGLACTVDDIHYHLKGVFTKVRSDGYLEFTRPDMEWISYLFSGNI</sequence>
<protein>
    <recommendedName>
        <fullName evidence="3">Peptidase S1 domain-containing protein</fullName>
    </recommendedName>
</protein>
<dbReference type="InterPro" id="IPR043504">
    <property type="entry name" value="Peptidase_S1_PA_chymotrypsin"/>
</dbReference>
<dbReference type="InterPro" id="IPR009003">
    <property type="entry name" value="Peptidase_S1_PA"/>
</dbReference>
<name>T1GI26_MEGSC</name>
<dbReference type="GO" id="GO:0006508">
    <property type="term" value="P:proteolysis"/>
    <property type="evidence" value="ECO:0007669"/>
    <property type="project" value="InterPro"/>
</dbReference>
<dbReference type="PANTHER" id="PTHR24256">
    <property type="entry name" value="TRYPTASE-RELATED"/>
    <property type="match status" value="1"/>
</dbReference>
<evidence type="ECO:0000259" key="3">
    <source>
        <dbReference type="PROSITE" id="PS50240"/>
    </source>
</evidence>
<dbReference type="HOGENOM" id="CLU_1429537_0_0_1"/>
<dbReference type="STRING" id="36166.T1GI26"/>
<keyword evidence="1" id="KW-1015">Disulfide bond</keyword>
<reference evidence="4" key="2">
    <citation type="submission" date="2015-06" db="UniProtKB">
        <authorList>
            <consortium name="EnsemblMetazoa"/>
        </authorList>
    </citation>
    <scope>IDENTIFICATION</scope>
</reference>
<dbReference type="AlphaFoldDB" id="T1GI26"/>
<dbReference type="Proteomes" id="UP000015102">
    <property type="component" value="Unassembled WGS sequence"/>
</dbReference>
<evidence type="ECO:0000256" key="2">
    <source>
        <dbReference type="ARBA" id="ARBA00024195"/>
    </source>
</evidence>
<evidence type="ECO:0000256" key="1">
    <source>
        <dbReference type="ARBA" id="ARBA00023157"/>
    </source>
</evidence>
<dbReference type="EMBL" id="CAQQ02141557">
    <property type="status" value="NOT_ANNOTATED_CDS"/>
    <property type="molecule type" value="Genomic_DNA"/>
</dbReference>
<feature type="domain" description="Peptidase S1" evidence="3">
    <location>
        <begin position="1"/>
        <end position="187"/>
    </location>
</feature>
<dbReference type="EnsemblMetazoa" id="MESCA003093-RA">
    <property type="protein sequence ID" value="MESCA003093-PA"/>
    <property type="gene ID" value="MESCA003093"/>
</dbReference>
<accession>T1GI26</accession>
<dbReference type="PROSITE" id="PS50240">
    <property type="entry name" value="TRYPSIN_DOM"/>
    <property type="match status" value="1"/>
</dbReference>
<dbReference type="Gene3D" id="2.40.10.10">
    <property type="entry name" value="Trypsin-like serine proteases"/>
    <property type="match status" value="3"/>
</dbReference>
<keyword evidence="5" id="KW-1185">Reference proteome</keyword>
<dbReference type="Pfam" id="PF00089">
    <property type="entry name" value="Trypsin"/>
    <property type="match status" value="1"/>
</dbReference>
<dbReference type="InterPro" id="IPR051487">
    <property type="entry name" value="Ser/Thr_Proteases_Immune/Dev"/>
</dbReference>
<proteinExistence type="inferred from homology"/>
<dbReference type="GO" id="GO:0004252">
    <property type="term" value="F:serine-type endopeptidase activity"/>
    <property type="evidence" value="ECO:0007669"/>
    <property type="project" value="InterPro"/>
</dbReference>
<dbReference type="InterPro" id="IPR001254">
    <property type="entry name" value="Trypsin_dom"/>
</dbReference>
<organism evidence="4 5">
    <name type="scientific">Megaselia scalaris</name>
    <name type="common">Humpbacked fly</name>
    <name type="synonym">Phora scalaris</name>
    <dbReference type="NCBI Taxonomy" id="36166"/>
    <lineage>
        <taxon>Eukaryota</taxon>
        <taxon>Metazoa</taxon>
        <taxon>Ecdysozoa</taxon>
        <taxon>Arthropoda</taxon>
        <taxon>Hexapoda</taxon>
        <taxon>Insecta</taxon>
        <taxon>Pterygota</taxon>
        <taxon>Neoptera</taxon>
        <taxon>Endopterygota</taxon>
        <taxon>Diptera</taxon>
        <taxon>Brachycera</taxon>
        <taxon>Muscomorpha</taxon>
        <taxon>Platypezoidea</taxon>
        <taxon>Phoridae</taxon>
        <taxon>Megaseliini</taxon>
        <taxon>Megaselia</taxon>
    </lineage>
</organism>
<evidence type="ECO:0000313" key="4">
    <source>
        <dbReference type="EnsemblMetazoa" id="MESCA003093-PA"/>
    </source>
</evidence>